<name>A0AC35U8Y2_9BILA</name>
<organism evidence="1 2">
    <name type="scientific">Rhabditophanes sp. KR3021</name>
    <dbReference type="NCBI Taxonomy" id="114890"/>
    <lineage>
        <taxon>Eukaryota</taxon>
        <taxon>Metazoa</taxon>
        <taxon>Ecdysozoa</taxon>
        <taxon>Nematoda</taxon>
        <taxon>Chromadorea</taxon>
        <taxon>Rhabditida</taxon>
        <taxon>Tylenchina</taxon>
        <taxon>Panagrolaimomorpha</taxon>
        <taxon>Strongyloidoidea</taxon>
        <taxon>Alloionematidae</taxon>
        <taxon>Rhabditophanes</taxon>
    </lineage>
</organism>
<evidence type="ECO:0000313" key="1">
    <source>
        <dbReference type="Proteomes" id="UP000095286"/>
    </source>
</evidence>
<protein>
    <submittedName>
        <fullName evidence="2">RNase H domain-containing protein</fullName>
    </submittedName>
</protein>
<accession>A0AC35U8Y2</accession>
<evidence type="ECO:0000313" key="2">
    <source>
        <dbReference type="WBParaSite" id="RSKR_0000933000.1"/>
    </source>
</evidence>
<dbReference type="Proteomes" id="UP000095286">
    <property type="component" value="Unplaced"/>
</dbReference>
<proteinExistence type="predicted"/>
<sequence>MICMFCILHVLSNDRYHDILERPQYAEYHQIIRNRRLDVQFIPVGKSVLKFGKDLFYKCLPNVEFQIGLIDNDGWVDAFGETFTSQDNICLKSMERISCLVLNILLEDFEMVRVVVNVEVVTTKWVGNVLVRHGRSSIAKILGHYISIHPKSDVDKLSEILNRPPWLQSLQLTHNKRSD</sequence>
<reference evidence="2" key="1">
    <citation type="submission" date="2016-11" db="UniProtKB">
        <authorList>
            <consortium name="WormBaseParasite"/>
        </authorList>
    </citation>
    <scope>IDENTIFICATION</scope>
    <source>
        <strain evidence="2">KR3021</strain>
    </source>
</reference>
<dbReference type="WBParaSite" id="RSKR_0000933000.1">
    <property type="protein sequence ID" value="RSKR_0000933000.1"/>
    <property type="gene ID" value="RSKR_0000933000"/>
</dbReference>